<comment type="caution">
    <text evidence="9">The sequence shown here is derived from an EMBL/GenBank/DDBJ whole genome shotgun (WGS) entry which is preliminary data.</text>
</comment>
<evidence type="ECO:0000256" key="3">
    <source>
        <dbReference type="ARBA" id="ARBA00012367"/>
    </source>
</evidence>
<dbReference type="GO" id="GO:0016979">
    <property type="term" value="F:lipoate-protein ligase activity"/>
    <property type="evidence" value="ECO:0007669"/>
    <property type="project" value="UniProtKB-EC"/>
</dbReference>
<dbReference type="InterPro" id="IPR004143">
    <property type="entry name" value="BPL_LPL_catalytic"/>
</dbReference>
<comment type="pathway">
    <text evidence="1">Protein modification; protein lipoylation via exogenous pathway; protein N(6)-(lipoyl)lysine from lipoate: step 2/2.</text>
</comment>
<evidence type="ECO:0000256" key="2">
    <source>
        <dbReference type="ARBA" id="ARBA00005124"/>
    </source>
</evidence>
<dbReference type="RefSeq" id="WP_003779123.1">
    <property type="nucleotide sequence ID" value="NZ_JH992962.1"/>
</dbReference>
<dbReference type="AlphaFoldDB" id="K9E8H5"/>
<dbReference type="Gene3D" id="3.30.390.50">
    <property type="entry name" value="CO dehydrogenase flavoprotein, C-terminal domain"/>
    <property type="match status" value="1"/>
</dbReference>
<dbReference type="SUPFAM" id="SSF55681">
    <property type="entry name" value="Class II aaRS and biotin synthetases"/>
    <property type="match status" value="1"/>
</dbReference>
<accession>K9E8H5</accession>
<evidence type="ECO:0000256" key="7">
    <source>
        <dbReference type="ARBA" id="ARBA00048037"/>
    </source>
</evidence>
<dbReference type="GO" id="GO:0017118">
    <property type="term" value="F:lipoyltransferase activity"/>
    <property type="evidence" value="ECO:0007669"/>
    <property type="project" value="TreeGrafter"/>
</dbReference>
<comment type="catalytic activity">
    <reaction evidence="7">
        <text>L-lysyl-[lipoyl-carrier protein] + (R)-lipoate + ATP = N(6)-[(R)-lipoyl]-L-lysyl-[lipoyl-carrier protein] + AMP + diphosphate + H(+)</text>
        <dbReference type="Rhea" id="RHEA:49288"/>
        <dbReference type="Rhea" id="RHEA-COMP:10500"/>
        <dbReference type="Rhea" id="RHEA-COMP:10502"/>
        <dbReference type="ChEBI" id="CHEBI:15378"/>
        <dbReference type="ChEBI" id="CHEBI:29969"/>
        <dbReference type="ChEBI" id="CHEBI:30616"/>
        <dbReference type="ChEBI" id="CHEBI:33019"/>
        <dbReference type="ChEBI" id="CHEBI:83088"/>
        <dbReference type="ChEBI" id="CHEBI:83099"/>
        <dbReference type="ChEBI" id="CHEBI:456215"/>
        <dbReference type="EC" id="6.3.1.20"/>
    </reaction>
</comment>
<dbReference type="GO" id="GO:0009249">
    <property type="term" value="P:protein lipoylation"/>
    <property type="evidence" value="ECO:0007669"/>
    <property type="project" value="InterPro"/>
</dbReference>
<gene>
    <name evidence="9" type="ORF">HMPREF9698_01561</name>
</gene>
<evidence type="ECO:0000313" key="10">
    <source>
        <dbReference type="Proteomes" id="UP000009875"/>
    </source>
</evidence>
<name>K9E8H5_9LACT</name>
<dbReference type="NCBIfam" id="TIGR00545">
    <property type="entry name" value="lipoyltrans"/>
    <property type="match status" value="1"/>
</dbReference>
<dbReference type="HOGENOM" id="CLU_022986_0_2_9"/>
<dbReference type="CDD" id="cd16443">
    <property type="entry name" value="LplA"/>
    <property type="match status" value="1"/>
</dbReference>
<comment type="pathway">
    <text evidence="2">Protein modification; protein lipoylation via exogenous pathway; protein N(6)-(lipoyl)lysine from lipoate: step 1/2.</text>
</comment>
<dbReference type="eggNOG" id="COG0095">
    <property type="taxonomic scope" value="Bacteria"/>
</dbReference>
<dbReference type="STRING" id="883081.HMPREF9698_01561"/>
<dbReference type="Gene3D" id="3.30.930.10">
    <property type="entry name" value="Bira Bifunctional Protein, Domain 2"/>
    <property type="match status" value="1"/>
</dbReference>
<evidence type="ECO:0000256" key="1">
    <source>
        <dbReference type="ARBA" id="ARBA00005085"/>
    </source>
</evidence>
<keyword evidence="5" id="KW-0547">Nucleotide-binding</keyword>
<dbReference type="Proteomes" id="UP000009875">
    <property type="component" value="Unassembled WGS sequence"/>
</dbReference>
<dbReference type="GO" id="GO:0005737">
    <property type="term" value="C:cytoplasm"/>
    <property type="evidence" value="ECO:0007669"/>
    <property type="project" value="TreeGrafter"/>
</dbReference>
<evidence type="ECO:0000256" key="5">
    <source>
        <dbReference type="ARBA" id="ARBA00022741"/>
    </source>
</evidence>
<dbReference type="PATRIC" id="fig|883081.3.peg.1567"/>
<keyword evidence="9" id="KW-0808">Transferase</keyword>
<evidence type="ECO:0000256" key="6">
    <source>
        <dbReference type="ARBA" id="ARBA00022840"/>
    </source>
</evidence>
<dbReference type="UniPathway" id="UPA00537">
    <property type="reaction ID" value="UER00594"/>
</dbReference>
<proteinExistence type="predicted"/>
<dbReference type="GO" id="GO:0005524">
    <property type="term" value="F:ATP binding"/>
    <property type="evidence" value="ECO:0007669"/>
    <property type="project" value="UniProtKB-KW"/>
</dbReference>
<reference evidence="9 10" key="1">
    <citation type="submission" date="2012-09" db="EMBL/GenBank/DDBJ databases">
        <title>The Genome Sequence of Alloiococcus otitis ATCC 51267.</title>
        <authorList>
            <consortium name="The Broad Institute Genome Sequencing Platform"/>
            <person name="Earl A."/>
            <person name="Ward D."/>
            <person name="Feldgarden M."/>
            <person name="Gevers D."/>
            <person name="Huys G."/>
            <person name="Walker B."/>
            <person name="Young S.K."/>
            <person name="Zeng Q."/>
            <person name="Gargeya S."/>
            <person name="Fitzgerald M."/>
            <person name="Haas B."/>
            <person name="Abouelleil A."/>
            <person name="Alvarado L."/>
            <person name="Arachchi H.M."/>
            <person name="Berlin A.M."/>
            <person name="Chapman S.B."/>
            <person name="Goldberg J."/>
            <person name="Griggs A."/>
            <person name="Gujja S."/>
            <person name="Hansen M."/>
            <person name="Howarth C."/>
            <person name="Imamovic A."/>
            <person name="Larimer J."/>
            <person name="McCowen C."/>
            <person name="Montmayeur A."/>
            <person name="Murphy C."/>
            <person name="Neiman D."/>
            <person name="Pearson M."/>
            <person name="Priest M."/>
            <person name="Roberts A."/>
            <person name="Saif S."/>
            <person name="Shea T."/>
            <person name="Sisk P."/>
            <person name="Sykes S."/>
            <person name="Wortman J."/>
            <person name="Nusbaum C."/>
            <person name="Birren B."/>
        </authorList>
    </citation>
    <scope>NUCLEOTIDE SEQUENCE [LARGE SCALE GENOMIC DNA]</scope>
    <source>
        <strain evidence="9 10">ATCC 51267</strain>
    </source>
</reference>
<keyword evidence="4 9" id="KW-0436">Ligase</keyword>
<evidence type="ECO:0000259" key="8">
    <source>
        <dbReference type="PROSITE" id="PS51733"/>
    </source>
</evidence>
<feature type="domain" description="BPL/LPL catalytic" evidence="8">
    <location>
        <begin position="31"/>
        <end position="224"/>
    </location>
</feature>
<organism evidence="9 10">
    <name type="scientific">Alloiococcus otitis ATCC 51267</name>
    <dbReference type="NCBI Taxonomy" id="883081"/>
    <lineage>
        <taxon>Bacteria</taxon>
        <taxon>Bacillati</taxon>
        <taxon>Bacillota</taxon>
        <taxon>Bacilli</taxon>
        <taxon>Lactobacillales</taxon>
        <taxon>Carnobacteriaceae</taxon>
        <taxon>Alloiococcus</taxon>
    </lineage>
</organism>
<dbReference type="OrthoDB" id="9788148at2"/>
<dbReference type="Pfam" id="PF21948">
    <property type="entry name" value="LplA-B_cat"/>
    <property type="match status" value="1"/>
</dbReference>
<dbReference type="PANTHER" id="PTHR12561">
    <property type="entry name" value="LIPOATE-PROTEIN LIGASE"/>
    <property type="match status" value="1"/>
</dbReference>
<dbReference type="InterPro" id="IPR045864">
    <property type="entry name" value="aa-tRNA-synth_II/BPL/LPL"/>
</dbReference>
<protein>
    <recommendedName>
        <fullName evidence="3">lipoate--protein ligase</fullName>
        <ecNumber evidence="3">6.3.1.20</ecNumber>
    </recommendedName>
</protein>
<dbReference type="InterPro" id="IPR004562">
    <property type="entry name" value="LipoylTrfase_LipoateP_Ligase"/>
</dbReference>
<evidence type="ECO:0000256" key="4">
    <source>
        <dbReference type="ARBA" id="ARBA00022598"/>
    </source>
</evidence>
<dbReference type="PROSITE" id="PS51733">
    <property type="entry name" value="BPL_LPL_CATALYTIC"/>
    <property type="match status" value="1"/>
</dbReference>
<dbReference type="InterPro" id="IPR019491">
    <property type="entry name" value="Lipoate_protein_ligase_C"/>
</dbReference>
<dbReference type="EC" id="6.3.1.20" evidence="3"/>
<dbReference type="FunFam" id="3.30.930.10:FF:000072">
    <property type="entry name" value="Lipoate--protein ligase"/>
    <property type="match status" value="1"/>
</dbReference>
<dbReference type="PANTHER" id="PTHR12561:SF3">
    <property type="entry name" value="LIPOYLTRANSFERASE 1, MITOCHONDRIAL"/>
    <property type="match status" value="1"/>
</dbReference>
<evidence type="ECO:0000313" key="9">
    <source>
        <dbReference type="EMBL" id="EKU92958.1"/>
    </source>
</evidence>
<keyword evidence="10" id="KW-1185">Reference proteome</keyword>
<dbReference type="EMBL" id="AGXA01000031">
    <property type="protein sequence ID" value="EKU92958.1"/>
    <property type="molecule type" value="Genomic_DNA"/>
</dbReference>
<sequence>MYLIEPIRNGEWVYDQGTAMAIQAYIRDEVFLGEDIIFPYLVNPSIQLGVNQNAYEEVNQPFMDENDIGLVRRDTGGGAIYLDDRNMSYCYLISTDNANDVYGNFKKLYDPIIRVLKNMGVEGLEQKGRNDLTLNGRKISGAAMTVVHGRIYAGYSLLIDPNYEVMDIALNPNSKKISSHGVKSVRSRVGTLRDALDDKYKDITVWEFSDEILKELLEVDDLDQAKRYELTEEDWAAIDKIAADHYNNWDWNYGHFREFEYQVDERFEGVGTLHIGLEIKHARIDDIQINGDFFSVEPKEKLEEVFKGVRLDKTALHQVLDEVDVSQYINNMDQDTLINFILEIPQDKD</sequence>
<dbReference type="SUPFAM" id="SSF82649">
    <property type="entry name" value="SufE/NifU"/>
    <property type="match status" value="1"/>
</dbReference>
<keyword evidence="6" id="KW-0067">ATP-binding</keyword>
<dbReference type="Pfam" id="PF10437">
    <property type="entry name" value="Lip_prot_lig_C"/>
    <property type="match status" value="1"/>
</dbReference>